<dbReference type="InterPro" id="IPR017441">
    <property type="entry name" value="Protein_kinase_ATP_BS"/>
</dbReference>
<keyword evidence="4" id="KW-1185">Reference proteome</keyword>
<evidence type="ECO:0000256" key="1">
    <source>
        <dbReference type="PROSITE-ProRule" id="PRU10141"/>
    </source>
</evidence>
<dbReference type="AlphaFoldDB" id="A0A9N8Z0P2"/>
<dbReference type="GO" id="GO:0005524">
    <property type="term" value="F:ATP binding"/>
    <property type="evidence" value="ECO:0007669"/>
    <property type="project" value="UniProtKB-UniRule"/>
</dbReference>
<keyword evidence="1" id="KW-0067">ATP-binding</keyword>
<dbReference type="Proteomes" id="UP000789759">
    <property type="component" value="Unassembled WGS sequence"/>
</dbReference>
<gene>
    <name evidence="3" type="ORF">CPELLU_LOCUS598</name>
</gene>
<keyword evidence="1" id="KW-0547">Nucleotide-binding</keyword>
<accession>A0A9N8Z0P2</accession>
<dbReference type="InterPro" id="IPR011009">
    <property type="entry name" value="Kinase-like_dom_sf"/>
</dbReference>
<dbReference type="PROSITE" id="PS00107">
    <property type="entry name" value="PROTEIN_KINASE_ATP"/>
    <property type="match status" value="1"/>
</dbReference>
<dbReference type="Gene3D" id="3.30.200.20">
    <property type="entry name" value="Phosphorylase Kinase, domain 1"/>
    <property type="match status" value="1"/>
</dbReference>
<dbReference type="SUPFAM" id="SSF48452">
    <property type="entry name" value="TPR-like"/>
    <property type="match status" value="1"/>
</dbReference>
<dbReference type="PROSITE" id="PS50011">
    <property type="entry name" value="PROTEIN_KINASE_DOM"/>
    <property type="match status" value="1"/>
</dbReference>
<dbReference type="GO" id="GO:0004672">
    <property type="term" value="F:protein kinase activity"/>
    <property type="evidence" value="ECO:0007669"/>
    <property type="project" value="InterPro"/>
</dbReference>
<dbReference type="InterPro" id="IPR000719">
    <property type="entry name" value="Prot_kinase_dom"/>
</dbReference>
<evidence type="ECO:0000313" key="4">
    <source>
        <dbReference type="Proteomes" id="UP000789759"/>
    </source>
</evidence>
<dbReference type="InterPro" id="IPR011990">
    <property type="entry name" value="TPR-like_helical_dom_sf"/>
</dbReference>
<organism evidence="3 4">
    <name type="scientific">Cetraspora pellucida</name>
    <dbReference type="NCBI Taxonomy" id="1433469"/>
    <lineage>
        <taxon>Eukaryota</taxon>
        <taxon>Fungi</taxon>
        <taxon>Fungi incertae sedis</taxon>
        <taxon>Mucoromycota</taxon>
        <taxon>Glomeromycotina</taxon>
        <taxon>Glomeromycetes</taxon>
        <taxon>Diversisporales</taxon>
        <taxon>Gigasporaceae</taxon>
        <taxon>Cetraspora</taxon>
    </lineage>
</organism>
<feature type="binding site" evidence="1">
    <location>
        <position position="54"/>
    </location>
    <ligand>
        <name>ATP</name>
        <dbReference type="ChEBI" id="CHEBI:30616"/>
    </ligand>
</feature>
<dbReference type="OrthoDB" id="2427446at2759"/>
<evidence type="ECO:0000313" key="3">
    <source>
        <dbReference type="EMBL" id="CAG8460431.1"/>
    </source>
</evidence>
<name>A0A9N8Z0P2_9GLOM</name>
<reference evidence="3" key="1">
    <citation type="submission" date="2021-06" db="EMBL/GenBank/DDBJ databases">
        <authorList>
            <person name="Kallberg Y."/>
            <person name="Tangrot J."/>
            <person name="Rosling A."/>
        </authorList>
    </citation>
    <scope>NUCLEOTIDE SEQUENCE</scope>
    <source>
        <strain evidence="3">FL966</strain>
    </source>
</reference>
<dbReference type="SUPFAM" id="SSF56112">
    <property type="entry name" value="Protein kinase-like (PK-like)"/>
    <property type="match status" value="1"/>
</dbReference>
<feature type="domain" description="Protein kinase" evidence="2">
    <location>
        <begin position="25"/>
        <end position="244"/>
    </location>
</feature>
<comment type="caution">
    <text evidence="3">The sequence shown here is derived from an EMBL/GenBank/DDBJ whole genome shotgun (WGS) entry which is preliminary data.</text>
</comment>
<protein>
    <submittedName>
        <fullName evidence="3">2959_t:CDS:1</fullName>
    </submittedName>
</protein>
<dbReference type="EMBL" id="CAJVQA010000176">
    <property type="protein sequence ID" value="CAG8460431.1"/>
    <property type="molecule type" value="Genomic_DNA"/>
</dbReference>
<sequence>MNSPDDLIQKCLNEGHIKFFDYTHFNNIELIGEGGHGKVYRATLKDKDITVALKSFKSNNVTIKEIVNEVIVDMHSNIIRLYGATKSKDCWQHDPNSRPDIQQVFLDLKNLITNVKQAINPIVQDSSTLEAHGSTQLFDQSNLNMFISDSTQRVLLQNTLSLNNDGMCDDEKSLSELNNLLEINPNNTEALISQALADLNRSLELEPTDASALGERSVKIVTAGLVFVLKGFGMDRAHVTKLHE</sequence>
<proteinExistence type="predicted"/>
<evidence type="ECO:0000259" key="2">
    <source>
        <dbReference type="PROSITE" id="PS50011"/>
    </source>
</evidence>